<comment type="similarity">
    <text evidence="1">Belongs to the Skp family.</text>
</comment>
<comment type="caution">
    <text evidence="5">The sequence shown here is derived from an EMBL/GenBank/DDBJ whole genome shotgun (WGS) entry which is preliminary data.</text>
</comment>
<dbReference type="Pfam" id="PF03938">
    <property type="entry name" value="OmpH"/>
    <property type="match status" value="1"/>
</dbReference>
<evidence type="ECO:0000256" key="1">
    <source>
        <dbReference type="ARBA" id="ARBA00009091"/>
    </source>
</evidence>
<proteinExistence type="inferred from homology"/>
<dbReference type="EMBL" id="JBHTJH010000017">
    <property type="protein sequence ID" value="MFD0863647.1"/>
    <property type="molecule type" value="Genomic_DNA"/>
</dbReference>
<evidence type="ECO:0000256" key="3">
    <source>
        <dbReference type="SAM" id="Coils"/>
    </source>
</evidence>
<protein>
    <submittedName>
        <fullName evidence="5">OmpH family outer membrane protein</fullName>
    </submittedName>
</protein>
<dbReference type="PANTHER" id="PTHR35089:SF1">
    <property type="entry name" value="CHAPERONE PROTEIN SKP"/>
    <property type="match status" value="1"/>
</dbReference>
<feature type="coiled-coil region" evidence="3">
    <location>
        <begin position="76"/>
        <end position="110"/>
    </location>
</feature>
<dbReference type="RefSeq" id="WP_386409869.1">
    <property type="nucleotide sequence ID" value="NZ_JBHTJH010000017.1"/>
</dbReference>
<keyword evidence="3" id="KW-0175">Coiled coil</keyword>
<name>A0ABW3D2X5_9FLAO</name>
<evidence type="ECO:0000256" key="4">
    <source>
        <dbReference type="SAM" id="SignalP"/>
    </source>
</evidence>
<dbReference type="SUPFAM" id="SSF111384">
    <property type="entry name" value="OmpH-like"/>
    <property type="match status" value="1"/>
</dbReference>
<evidence type="ECO:0000313" key="5">
    <source>
        <dbReference type="EMBL" id="MFD0863647.1"/>
    </source>
</evidence>
<dbReference type="InterPro" id="IPR024930">
    <property type="entry name" value="Skp_dom_sf"/>
</dbReference>
<gene>
    <name evidence="5" type="ORF">ACFQ1M_15630</name>
</gene>
<feature type="chain" id="PRO_5045811254" evidence="4">
    <location>
        <begin position="20"/>
        <end position="166"/>
    </location>
</feature>
<evidence type="ECO:0000313" key="6">
    <source>
        <dbReference type="Proteomes" id="UP001596978"/>
    </source>
</evidence>
<evidence type="ECO:0000256" key="2">
    <source>
        <dbReference type="ARBA" id="ARBA00022729"/>
    </source>
</evidence>
<dbReference type="PANTHER" id="PTHR35089">
    <property type="entry name" value="CHAPERONE PROTEIN SKP"/>
    <property type="match status" value="1"/>
</dbReference>
<dbReference type="SMART" id="SM00935">
    <property type="entry name" value="OmpH"/>
    <property type="match status" value="1"/>
</dbReference>
<dbReference type="Proteomes" id="UP001596978">
    <property type="component" value="Unassembled WGS sequence"/>
</dbReference>
<sequence length="166" mass="18625">MKKILVLFVFVAASFGVQAQKTNIAHINTQELLSSMPAMIEAQKKLTQEEESYKAQFAGVYKEYDNKVTEYKNLPATTTKEEVVKKEQELMALQQNIRDAEKAAGQELQKKQQEMLTPVMESARVAIQKVARAQGYTFVMDTTPGGMVIVANGKDLMEDVKKELGF</sequence>
<reference evidence="6" key="1">
    <citation type="journal article" date="2019" name="Int. J. Syst. Evol. Microbiol.">
        <title>The Global Catalogue of Microorganisms (GCM) 10K type strain sequencing project: providing services to taxonomists for standard genome sequencing and annotation.</title>
        <authorList>
            <consortium name="The Broad Institute Genomics Platform"/>
            <consortium name="The Broad Institute Genome Sequencing Center for Infectious Disease"/>
            <person name="Wu L."/>
            <person name="Ma J."/>
        </authorList>
    </citation>
    <scope>NUCLEOTIDE SEQUENCE [LARGE SCALE GENOMIC DNA]</scope>
    <source>
        <strain evidence="6">CCUG 62952</strain>
    </source>
</reference>
<keyword evidence="6" id="KW-1185">Reference proteome</keyword>
<feature type="signal peptide" evidence="4">
    <location>
        <begin position="1"/>
        <end position="19"/>
    </location>
</feature>
<accession>A0ABW3D2X5</accession>
<dbReference type="InterPro" id="IPR005632">
    <property type="entry name" value="Chaperone_Skp"/>
</dbReference>
<dbReference type="Gene3D" id="3.30.910.20">
    <property type="entry name" value="Skp domain"/>
    <property type="match status" value="1"/>
</dbReference>
<organism evidence="5 6">
    <name type="scientific">Sungkyunkwania multivorans</name>
    <dbReference type="NCBI Taxonomy" id="1173618"/>
    <lineage>
        <taxon>Bacteria</taxon>
        <taxon>Pseudomonadati</taxon>
        <taxon>Bacteroidota</taxon>
        <taxon>Flavobacteriia</taxon>
        <taxon>Flavobacteriales</taxon>
        <taxon>Flavobacteriaceae</taxon>
        <taxon>Sungkyunkwania</taxon>
    </lineage>
</organism>
<keyword evidence="2 4" id="KW-0732">Signal</keyword>